<keyword evidence="3" id="KW-1185">Reference proteome</keyword>
<reference evidence="2" key="1">
    <citation type="journal article" date="2014" name="Int. J. Syst. Evol. Microbiol.">
        <title>Complete genome sequence of Corynebacterium casei LMG S-19264T (=DSM 44701T), isolated from a smear-ripened cheese.</title>
        <authorList>
            <consortium name="US DOE Joint Genome Institute (JGI-PGF)"/>
            <person name="Walter F."/>
            <person name="Albersmeier A."/>
            <person name="Kalinowski J."/>
            <person name="Ruckert C."/>
        </authorList>
    </citation>
    <scope>NUCLEOTIDE SEQUENCE</scope>
    <source>
        <strain evidence="2">JCM 3035</strain>
    </source>
</reference>
<evidence type="ECO:0000313" key="2">
    <source>
        <dbReference type="EMBL" id="GGK97351.1"/>
    </source>
</evidence>
<proteinExistence type="predicted"/>
<evidence type="ECO:0000313" key="3">
    <source>
        <dbReference type="Proteomes" id="UP000637788"/>
    </source>
</evidence>
<sequence>MGNMMGKRKPGWWLGAALAAAAVLVSGCTAPVDPDELPGVYRNDETGGEISLDADGTFSATGISADDVSRTAGAGIVEFSGTWDFLCAEADCDFVYLTADDGDLGGEFDVQLYTKGPGTVYLHPDPDGPVTLELDKVDDAR</sequence>
<reference evidence="2" key="2">
    <citation type="submission" date="2020-09" db="EMBL/GenBank/DDBJ databases">
        <authorList>
            <person name="Sun Q."/>
            <person name="Ohkuma M."/>
        </authorList>
    </citation>
    <scope>NUCLEOTIDE SEQUENCE</scope>
    <source>
        <strain evidence="2">JCM 3035</strain>
    </source>
</reference>
<protein>
    <recommendedName>
        <fullName evidence="4">Lipoprotein</fullName>
    </recommendedName>
</protein>
<comment type="caution">
    <text evidence="2">The sequence shown here is derived from an EMBL/GenBank/DDBJ whole genome shotgun (WGS) entry which is preliminary data.</text>
</comment>
<dbReference type="AlphaFoldDB" id="A0A917RAB0"/>
<dbReference type="RefSeq" id="WP_246568419.1">
    <property type="nucleotide sequence ID" value="NZ_BMPQ01000023.1"/>
</dbReference>
<dbReference type="Proteomes" id="UP000637788">
    <property type="component" value="Unassembled WGS sequence"/>
</dbReference>
<name>A0A917RAB0_9ACTN</name>
<gene>
    <name evidence="2" type="ORF">GCM10010094_67790</name>
</gene>
<evidence type="ECO:0000256" key="1">
    <source>
        <dbReference type="SAM" id="SignalP"/>
    </source>
</evidence>
<evidence type="ECO:0008006" key="4">
    <source>
        <dbReference type="Google" id="ProtNLM"/>
    </source>
</evidence>
<keyword evidence="1" id="KW-0732">Signal</keyword>
<feature type="signal peptide" evidence="1">
    <location>
        <begin position="1"/>
        <end position="30"/>
    </location>
</feature>
<accession>A0A917RAB0</accession>
<feature type="chain" id="PRO_5038515112" description="Lipoprotein" evidence="1">
    <location>
        <begin position="31"/>
        <end position="141"/>
    </location>
</feature>
<dbReference type="PROSITE" id="PS51257">
    <property type="entry name" value="PROKAR_LIPOPROTEIN"/>
    <property type="match status" value="1"/>
</dbReference>
<organism evidence="2 3">
    <name type="scientific">Streptomyces flaveus</name>
    <dbReference type="NCBI Taxonomy" id="66370"/>
    <lineage>
        <taxon>Bacteria</taxon>
        <taxon>Bacillati</taxon>
        <taxon>Actinomycetota</taxon>
        <taxon>Actinomycetes</taxon>
        <taxon>Kitasatosporales</taxon>
        <taxon>Streptomycetaceae</taxon>
        <taxon>Streptomyces</taxon>
        <taxon>Streptomyces aurantiacus group</taxon>
    </lineage>
</organism>
<dbReference type="EMBL" id="BMPQ01000023">
    <property type="protein sequence ID" value="GGK97351.1"/>
    <property type="molecule type" value="Genomic_DNA"/>
</dbReference>